<organism evidence="1">
    <name type="scientific">marine metagenome</name>
    <dbReference type="NCBI Taxonomy" id="408172"/>
    <lineage>
        <taxon>unclassified sequences</taxon>
        <taxon>metagenomes</taxon>
        <taxon>ecological metagenomes</taxon>
    </lineage>
</organism>
<dbReference type="EMBL" id="UINC01012912">
    <property type="protein sequence ID" value="SVA56120.1"/>
    <property type="molecule type" value="Genomic_DNA"/>
</dbReference>
<evidence type="ECO:0000313" key="1">
    <source>
        <dbReference type="EMBL" id="SVA56120.1"/>
    </source>
</evidence>
<sequence>MTLSAAPDKNQNSAFIVVFLFAAVES</sequence>
<accession>A0A381WUH0</accession>
<name>A0A381WUH0_9ZZZZ</name>
<gene>
    <name evidence="1" type="ORF">METZ01_LOCUS108974</name>
</gene>
<protein>
    <submittedName>
        <fullName evidence="1">Uncharacterized protein</fullName>
    </submittedName>
</protein>
<proteinExistence type="predicted"/>
<dbReference type="AlphaFoldDB" id="A0A381WUH0"/>
<reference evidence="1" key="1">
    <citation type="submission" date="2018-05" db="EMBL/GenBank/DDBJ databases">
        <authorList>
            <person name="Lanie J.A."/>
            <person name="Ng W.-L."/>
            <person name="Kazmierczak K.M."/>
            <person name="Andrzejewski T.M."/>
            <person name="Davidsen T.M."/>
            <person name="Wayne K.J."/>
            <person name="Tettelin H."/>
            <person name="Glass J.I."/>
            <person name="Rusch D."/>
            <person name="Podicherti R."/>
            <person name="Tsui H.-C.T."/>
            <person name="Winkler M.E."/>
        </authorList>
    </citation>
    <scope>NUCLEOTIDE SEQUENCE</scope>
</reference>